<sequence length="133" mass="15406">MLTFIITLFLSLPLLLSPLVEGRSTQLQFRQENNETNIHPLVGRDKNYCGGRKPDASMPMVYAISTTDWYCELLKSQSLELAEGQSHTKVLHKNGNNRYYLLVIAVSRKHDFKNKETVSRCKEQYKNLLERCK</sequence>
<keyword evidence="1" id="KW-0732">Signal</keyword>
<evidence type="ECO:0000313" key="3">
    <source>
        <dbReference type="Proteomes" id="UP000799753"/>
    </source>
</evidence>
<proteinExistence type="predicted"/>
<dbReference type="EMBL" id="MU006782">
    <property type="protein sequence ID" value="KAF2642201.1"/>
    <property type="molecule type" value="Genomic_DNA"/>
</dbReference>
<dbReference type="Proteomes" id="UP000799753">
    <property type="component" value="Unassembled WGS sequence"/>
</dbReference>
<evidence type="ECO:0000256" key="1">
    <source>
        <dbReference type="SAM" id="SignalP"/>
    </source>
</evidence>
<keyword evidence="3" id="KW-1185">Reference proteome</keyword>
<gene>
    <name evidence="2" type="ORF">P280DRAFT_296510</name>
</gene>
<organism evidence="2 3">
    <name type="scientific">Massarina eburnea CBS 473.64</name>
    <dbReference type="NCBI Taxonomy" id="1395130"/>
    <lineage>
        <taxon>Eukaryota</taxon>
        <taxon>Fungi</taxon>
        <taxon>Dikarya</taxon>
        <taxon>Ascomycota</taxon>
        <taxon>Pezizomycotina</taxon>
        <taxon>Dothideomycetes</taxon>
        <taxon>Pleosporomycetidae</taxon>
        <taxon>Pleosporales</taxon>
        <taxon>Massarineae</taxon>
        <taxon>Massarinaceae</taxon>
        <taxon>Massarina</taxon>
    </lineage>
</organism>
<protein>
    <recommendedName>
        <fullName evidence="4">Secreted protein</fullName>
    </recommendedName>
</protein>
<name>A0A6A6S506_9PLEO</name>
<feature type="signal peptide" evidence="1">
    <location>
        <begin position="1"/>
        <end position="22"/>
    </location>
</feature>
<evidence type="ECO:0000313" key="2">
    <source>
        <dbReference type="EMBL" id="KAF2642201.1"/>
    </source>
</evidence>
<dbReference type="AlphaFoldDB" id="A0A6A6S506"/>
<evidence type="ECO:0008006" key="4">
    <source>
        <dbReference type="Google" id="ProtNLM"/>
    </source>
</evidence>
<accession>A0A6A6S506</accession>
<feature type="chain" id="PRO_5025462172" description="Secreted protein" evidence="1">
    <location>
        <begin position="23"/>
        <end position="133"/>
    </location>
</feature>
<reference evidence="2" key="1">
    <citation type="journal article" date="2020" name="Stud. Mycol.">
        <title>101 Dothideomycetes genomes: a test case for predicting lifestyles and emergence of pathogens.</title>
        <authorList>
            <person name="Haridas S."/>
            <person name="Albert R."/>
            <person name="Binder M."/>
            <person name="Bloem J."/>
            <person name="Labutti K."/>
            <person name="Salamov A."/>
            <person name="Andreopoulos B."/>
            <person name="Baker S."/>
            <person name="Barry K."/>
            <person name="Bills G."/>
            <person name="Bluhm B."/>
            <person name="Cannon C."/>
            <person name="Castanera R."/>
            <person name="Culley D."/>
            <person name="Daum C."/>
            <person name="Ezra D."/>
            <person name="Gonzalez J."/>
            <person name="Henrissat B."/>
            <person name="Kuo A."/>
            <person name="Liang C."/>
            <person name="Lipzen A."/>
            <person name="Lutzoni F."/>
            <person name="Magnuson J."/>
            <person name="Mondo S."/>
            <person name="Nolan M."/>
            <person name="Ohm R."/>
            <person name="Pangilinan J."/>
            <person name="Park H.-J."/>
            <person name="Ramirez L."/>
            <person name="Alfaro M."/>
            <person name="Sun H."/>
            <person name="Tritt A."/>
            <person name="Yoshinaga Y."/>
            <person name="Zwiers L.-H."/>
            <person name="Turgeon B."/>
            <person name="Goodwin S."/>
            <person name="Spatafora J."/>
            <person name="Crous P."/>
            <person name="Grigoriev I."/>
        </authorList>
    </citation>
    <scope>NUCLEOTIDE SEQUENCE</scope>
    <source>
        <strain evidence="2">CBS 473.64</strain>
    </source>
</reference>